<proteinExistence type="predicted"/>
<evidence type="ECO:0000313" key="2">
    <source>
        <dbReference type="EMBL" id="GAU08767.1"/>
    </source>
</evidence>
<feature type="region of interest" description="Disordered" evidence="1">
    <location>
        <begin position="31"/>
        <end position="56"/>
    </location>
</feature>
<dbReference type="AlphaFoldDB" id="A0A194AFC0"/>
<organism evidence="2 3">
    <name type="scientific">Desulfoplanes formicivorans</name>
    <dbReference type="NCBI Taxonomy" id="1592317"/>
    <lineage>
        <taxon>Bacteria</taxon>
        <taxon>Pseudomonadati</taxon>
        <taxon>Thermodesulfobacteriota</taxon>
        <taxon>Desulfovibrionia</taxon>
        <taxon>Desulfovibrionales</taxon>
        <taxon>Desulfoplanaceae</taxon>
        <taxon>Desulfoplanes</taxon>
    </lineage>
</organism>
<evidence type="ECO:0000256" key="1">
    <source>
        <dbReference type="SAM" id="MobiDB-lite"/>
    </source>
</evidence>
<protein>
    <submittedName>
        <fullName evidence="2">Uncharacterized protein</fullName>
    </submittedName>
</protein>
<accession>A0A194AFC0</accession>
<comment type="caution">
    <text evidence="2">The sequence shown here is derived from an EMBL/GenBank/DDBJ whole genome shotgun (WGS) entry which is preliminary data.</text>
</comment>
<sequence>MGVIRSLDQDNLGEIIGVKYFERKMFIYEKSPESNDPAPKNFRSTPRMATANLTDG</sequence>
<evidence type="ECO:0000313" key="3">
    <source>
        <dbReference type="Proteomes" id="UP000095200"/>
    </source>
</evidence>
<keyword evidence="3" id="KW-1185">Reference proteome</keyword>
<name>A0A194AFC0_9BACT</name>
<reference evidence="3" key="1">
    <citation type="submission" date="2016-06" db="EMBL/GenBank/DDBJ databases">
        <title>Draft genome sequence of Desulfoplanes formicivorans strain Pf12B.</title>
        <authorList>
            <person name="Watanabe M."/>
            <person name="Kojima H."/>
            <person name="Fukui M."/>
        </authorList>
    </citation>
    <scope>NUCLEOTIDE SEQUENCE [LARGE SCALE GENOMIC DNA]</scope>
    <source>
        <strain evidence="3">Pf12B</strain>
    </source>
</reference>
<dbReference type="EMBL" id="BDFE01000015">
    <property type="protein sequence ID" value="GAU08767.1"/>
    <property type="molecule type" value="Genomic_DNA"/>
</dbReference>
<gene>
    <name evidence="2" type="ORF">DPF_1483</name>
</gene>
<dbReference type="Proteomes" id="UP000095200">
    <property type="component" value="Unassembled WGS sequence"/>
</dbReference>
<dbReference type="STRING" id="1592317.DPF_1483"/>